<evidence type="ECO:0000256" key="7">
    <source>
        <dbReference type="ARBA" id="ARBA00023010"/>
    </source>
</evidence>
<dbReference type="GO" id="GO:0008320">
    <property type="term" value="F:protein transmembrane transporter activity"/>
    <property type="evidence" value="ECO:0007669"/>
    <property type="project" value="UniProtKB-UniRule"/>
</dbReference>
<sequence>MCYNVKMTKINPSPNFATDVFDELKKVTWPTRLETVRLTTIVIIVSLIIGLYVGIIDILLAKGLEIITKFR</sequence>
<evidence type="ECO:0000256" key="8">
    <source>
        <dbReference type="ARBA" id="ARBA00023136"/>
    </source>
</evidence>
<name>A0A0G1KJB0_9BACT</name>
<dbReference type="Pfam" id="PF00584">
    <property type="entry name" value="SecE"/>
    <property type="match status" value="1"/>
</dbReference>
<keyword evidence="5 9" id="KW-0653">Protein transport</keyword>
<evidence type="ECO:0000313" key="10">
    <source>
        <dbReference type="EMBL" id="KKT48014.1"/>
    </source>
</evidence>
<comment type="subcellular location">
    <subcellularLocation>
        <location evidence="9">Cell membrane</location>
        <topology evidence="9">Single-pass membrane protein</topology>
    </subcellularLocation>
    <subcellularLocation>
        <location evidence="1">Membrane</location>
    </subcellularLocation>
</comment>
<evidence type="ECO:0000256" key="4">
    <source>
        <dbReference type="ARBA" id="ARBA00022692"/>
    </source>
</evidence>
<dbReference type="InterPro" id="IPR038379">
    <property type="entry name" value="SecE_sf"/>
</dbReference>
<protein>
    <recommendedName>
        <fullName evidence="9">Protein translocase subunit SecE</fullName>
    </recommendedName>
</protein>
<comment type="caution">
    <text evidence="10">The sequence shown here is derived from an EMBL/GenBank/DDBJ whole genome shotgun (WGS) entry which is preliminary data.</text>
</comment>
<dbReference type="PANTHER" id="PTHR33910">
    <property type="entry name" value="PROTEIN TRANSLOCASE SUBUNIT SECE"/>
    <property type="match status" value="1"/>
</dbReference>
<keyword evidence="7 9" id="KW-0811">Translocation</keyword>
<dbReference type="GO" id="GO:0005886">
    <property type="term" value="C:plasma membrane"/>
    <property type="evidence" value="ECO:0007669"/>
    <property type="project" value="UniProtKB-SubCell"/>
</dbReference>
<proteinExistence type="inferred from homology"/>
<dbReference type="PANTHER" id="PTHR33910:SF1">
    <property type="entry name" value="PROTEIN TRANSLOCASE SUBUNIT SECE"/>
    <property type="match status" value="1"/>
</dbReference>
<evidence type="ECO:0000256" key="2">
    <source>
        <dbReference type="ARBA" id="ARBA00022448"/>
    </source>
</evidence>
<dbReference type="GO" id="GO:0065002">
    <property type="term" value="P:intracellular protein transmembrane transport"/>
    <property type="evidence" value="ECO:0007669"/>
    <property type="project" value="UniProtKB-UniRule"/>
</dbReference>
<dbReference type="PROSITE" id="PS01067">
    <property type="entry name" value="SECE_SEC61G"/>
    <property type="match status" value="1"/>
</dbReference>
<evidence type="ECO:0000256" key="5">
    <source>
        <dbReference type="ARBA" id="ARBA00022927"/>
    </source>
</evidence>
<gene>
    <name evidence="9" type="primary">secE</name>
    <name evidence="10" type="ORF">UW37_C0001G0019</name>
</gene>
<dbReference type="Proteomes" id="UP000034063">
    <property type="component" value="Unassembled WGS sequence"/>
</dbReference>
<evidence type="ECO:0000256" key="1">
    <source>
        <dbReference type="ARBA" id="ARBA00004370"/>
    </source>
</evidence>
<keyword evidence="8 9" id="KW-0472">Membrane</keyword>
<reference evidence="10 11" key="1">
    <citation type="journal article" date="2015" name="Nature">
        <title>rRNA introns, odd ribosomes, and small enigmatic genomes across a large radiation of phyla.</title>
        <authorList>
            <person name="Brown C.T."/>
            <person name="Hug L.A."/>
            <person name="Thomas B.C."/>
            <person name="Sharon I."/>
            <person name="Castelle C.J."/>
            <person name="Singh A."/>
            <person name="Wilkins M.J."/>
            <person name="Williams K.H."/>
            <person name="Banfield J.F."/>
        </authorList>
    </citation>
    <scope>NUCLEOTIDE SEQUENCE [LARGE SCALE GENOMIC DNA]</scope>
</reference>
<dbReference type="GO" id="GO:0043952">
    <property type="term" value="P:protein transport by the Sec complex"/>
    <property type="evidence" value="ECO:0007669"/>
    <property type="project" value="UniProtKB-UniRule"/>
</dbReference>
<evidence type="ECO:0000256" key="6">
    <source>
        <dbReference type="ARBA" id="ARBA00022989"/>
    </source>
</evidence>
<keyword evidence="6 9" id="KW-1133">Transmembrane helix</keyword>
<keyword evidence="3 9" id="KW-1003">Cell membrane</keyword>
<dbReference type="AlphaFoldDB" id="A0A0G1KJB0"/>
<evidence type="ECO:0000313" key="11">
    <source>
        <dbReference type="Proteomes" id="UP000034063"/>
    </source>
</evidence>
<dbReference type="Gene3D" id="1.20.5.1030">
    <property type="entry name" value="Preprotein translocase secy subunit"/>
    <property type="match status" value="1"/>
</dbReference>
<comment type="similarity">
    <text evidence="9">Belongs to the SecE/SEC61-gamma family.</text>
</comment>
<feature type="transmembrane region" description="Helical" evidence="9">
    <location>
        <begin position="38"/>
        <end position="61"/>
    </location>
</feature>
<comment type="subunit">
    <text evidence="9">Component of the Sec protein translocase complex. Heterotrimer consisting of SecY, SecE and SecG subunits. The heterotrimers can form oligomers, although 1 heterotrimer is thought to be able to translocate proteins. Interacts with the ribosome. Interacts with SecDF, and other proteins may be involved. Interacts with SecA.</text>
</comment>
<evidence type="ECO:0000256" key="3">
    <source>
        <dbReference type="ARBA" id="ARBA00022475"/>
    </source>
</evidence>
<dbReference type="HAMAP" id="MF_00422">
    <property type="entry name" value="SecE"/>
    <property type="match status" value="1"/>
</dbReference>
<dbReference type="InterPro" id="IPR005807">
    <property type="entry name" value="SecE_bac"/>
</dbReference>
<keyword evidence="2 9" id="KW-0813">Transport</keyword>
<organism evidence="10 11">
    <name type="scientific">Candidatus Gottesmanbacteria bacterium GW2011_GWA2_44_17</name>
    <dbReference type="NCBI Taxonomy" id="1618444"/>
    <lineage>
        <taxon>Bacteria</taxon>
        <taxon>Candidatus Gottesmaniibacteriota</taxon>
    </lineage>
</organism>
<dbReference type="GO" id="GO:0006605">
    <property type="term" value="P:protein targeting"/>
    <property type="evidence" value="ECO:0007669"/>
    <property type="project" value="UniProtKB-UniRule"/>
</dbReference>
<dbReference type="GO" id="GO:0009306">
    <property type="term" value="P:protein secretion"/>
    <property type="evidence" value="ECO:0007669"/>
    <property type="project" value="UniProtKB-UniRule"/>
</dbReference>
<comment type="function">
    <text evidence="9">Essential subunit of the Sec protein translocation channel SecYEG. Clamps together the 2 halves of SecY. May contact the channel plug during translocation.</text>
</comment>
<keyword evidence="4 9" id="KW-0812">Transmembrane</keyword>
<dbReference type="EMBL" id="LCIB01000001">
    <property type="protein sequence ID" value="KKT48014.1"/>
    <property type="molecule type" value="Genomic_DNA"/>
</dbReference>
<dbReference type="InterPro" id="IPR001901">
    <property type="entry name" value="Translocase_SecE/Sec61-g"/>
</dbReference>
<accession>A0A0G1KJB0</accession>
<evidence type="ECO:0000256" key="9">
    <source>
        <dbReference type="HAMAP-Rule" id="MF_00422"/>
    </source>
</evidence>
<dbReference type="NCBIfam" id="TIGR00964">
    <property type="entry name" value="secE_bact"/>
    <property type="match status" value="1"/>
</dbReference>